<evidence type="ECO:0000256" key="6">
    <source>
        <dbReference type="SAM" id="MobiDB-lite"/>
    </source>
</evidence>
<dbReference type="GO" id="GO:0005516">
    <property type="term" value="F:calmodulin binding"/>
    <property type="evidence" value="ECO:0007669"/>
    <property type="project" value="UniProtKB-KW"/>
</dbReference>
<dbReference type="PANTHER" id="PTHR45651:SF5">
    <property type="entry name" value="CYCLIC NUCLEOTIDE-GATED ION CHANNEL 1"/>
    <property type="match status" value="1"/>
</dbReference>
<dbReference type="PANTHER" id="PTHR45651">
    <property type="entry name" value="CYCLIC NUCLEOTIDE-GATED ION CHANNEL 15-RELATED-RELATED"/>
    <property type="match status" value="1"/>
</dbReference>
<keyword evidence="2" id="KW-0112">Calmodulin-binding</keyword>
<dbReference type="SUPFAM" id="SSF51206">
    <property type="entry name" value="cAMP-binding domain-like"/>
    <property type="match status" value="1"/>
</dbReference>
<dbReference type="OrthoDB" id="421226at2759"/>
<keyword evidence="4" id="KW-0406">Ion transport</keyword>
<feature type="domain" description="Cyclic nucleotide-binding" evidence="8">
    <location>
        <begin position="289"/>
        <end position="363"/>
    </location>
</feature>
<evidence type="ECO:0000256" key="1">
    <source>
        <dbReference type="ARBA" id="ARBA00022535"/>
    </source>
</evidence>
<keyword evidence="3" id="KW-0142">cGMP-binding</keyword>
<evidence type="ECO:0000256" key="5">
    <source>
        <dbReference type="ARBA" id="ARBA00023303"/>
    </source>
</evidence>
<dbReference type="Proteomes" id="UP000515121">
    <property type="component" value="Unplaced"/>
</dbReference>
<proteinExistence type="predicted"/>
<evidence type="ECO:0000313" key="10">
    <source>
        <dbReference type="RefSeq" id="XP_022714568.1"/>
    </source>
</evidence>
<evidence type="ECO:0000259" key="8">
    <source>
        <dbReference type="PROSITE" id="PS50042"/>
    </source>
</evidence>
<dbReference type="Gene3D" id="2.60.120.10">
    <property type="entry name" value="Jelly Rolls"/>
    <property type="match status" value="1"/>
</dbReference>
<accession>A0A6P5WES7</accession>
<dbReference type="InterPro" id="IPR018490">
    <property type="entry name" value="cNMP-bd_dom_sf"/>
</dbReference>
<dbReference type="Gene3D" id="1.10.287.630">
    <property type="entry name" value="Helix hairpin bin"/>
    <property type="match status" value="1"/>
</dbReference>
<dbReference type="GO" id="GO:0030552">
    <property type="term" value="F:cAMP binding"/>
    <property type="evidence" value="ECO:0007669"/>
    <property type="project" value="UniProtKB-KW"/>
</dbReference>
<keyword evidence="3" id="KW-0547">Nucleotide-binding</keyword>
<dbReference type="PROSITE" id="PS50042">
    <property type="entry name" value="CNMP_BINDING_3"/>
    <property type="match status" value="1"/>
</dbReference>
<feature type="region of interest" description="Disordered" evidence="6">
    <location>
        <begin position="461"/>
        <end position="482"/>
    </location>
</feature>
<keyword evidence="4" id="KW-0813">Transport</keyword>
<dbReference type="CDD" id="cd00038">
    <property type="entry name" value="CAP_ED"/>
    <property type="match status" value="1"/>
</dbReference>
<keyword evidence="1" id="KW-0140">cGMP</keyword>
<feature type="signal peptide" evidence="7">
    <location>
        <begin position="1"/>
        <end position="20"/>
    </location>
</feature>
<dbReference type="GeneID" id="111274208"/>
<sequence length="482" mass="55766">MLKALGALWYILAIERETTCWKKACANHIECVNGSFYCNDSLGNHTFINDSCPISTPNTKLFDFGIFLDALQSGVLEVRGGEDVLANVGLKYKRQGVISFQLHQFVSGKICAQVPVFGRTVLHYLLPSPQYAVMHSLSFRNLCQCILLMFCYPKPCIIHSEAKCEFGLSKSFGVDSKKHGLFFLMAIIIQNLLNCFLFVKQIYLQSKTLKLEELRLRNREIEQWKSFKKLPYKLQRQIKQYQRYKWQESRGVDVENLLKNFPKEIIMNIKSELFLKRLTKSFNYGKVKRFNFLGDRALNELCYYAKPVLFIKRSYITKEGDPIDKMLFIVQGKLRTYSSSNKTSESDDTAYLQDGDFCGEELLEEWHPFQSRHFPISKRNIQALTKVEAFSLSADDWKNLCIWEVRKLQFFRRNHRRRREYDHLLDIKIAGGVDNISASGNTSIDASSPDNSALETMQLINSRLSAGSPRPEPLAIREEEEQ</sequence>
<protein>
    <submittedName>
        <fullName evidence="10">Cyclic nucleotide-gated ion channel 1-like</fullName>
    </submittedName>
</protein>
<reference evidence="10" key="1">
    <citation type="submission" date="2025-08" db="UniProtKB">
        <authorList>
            <consortium name="RefSeq"/>
        </authorList>
    </citation>
    <scope>IDENTIFICATION</scope>
    <source>
        <tissue evidence="10">Fruit stalk</tissue>
    </source>
</reference>
<evidence type="ECO:0000256" key="7">
    <source>
        <dbReference type="SAM" id="SignalP"/>
    </source>
</evidence>
<dbReference type="RefSeq" id="XP_022714568.1">
    <property type="nucleotide sequence ID" value="XM_022858833.1"/>
</dbReference>
<dbReference type="SMART" id="SM00100">
    <property type="entry name" value="cNMP"/>
    <property type="match status" value="1"/>
</dbReference>
<name>A0A6P5WES7_DURZI</name>
<dbReference type="GO" id="GO:0016020">
    <property type="term" value="C:membrane"/>
    <property type="evidence" value="ECO:0007669"/>
    <property type="project" value="UniProtKB-SubCell"/>
</dbReference>
<evidence type="ECO:0000313" key="9">
    <source>
        <dbReference type="Proteomes" id="UP000515121"/>
    </source>
</evidence>
<keyword evidence="4" id="KW-1071">Ligand-gated ion channel</keyword>
<dbReference type="GO" id="GO:0034220">
    <property type="term" value="P:monoatomic ion transmembrane transport"/>
    <property type="evidence" value="ECO:0007669"/>
    <property type="project" value="UniProtKB-KW"/>
</dbReference>
<evidence type="ECO:0000256" key="2">
    <source>
        <dbReference type="ARBA" id="ARBA00022860"/>
    </source>
</evidence>
<dbReference type="KEGG" id="dzi:111274208"/>
<dbReference type="Pfam" id="PF00027">
    <property type="entry name" value="cNMP_binding"/>
    <property type="match status" value="1"/>
</dbReference>
<evidence type="ECO:0000256" key="4">
    <source>
        <dbReference type="ARBA" id="ARBA00023286"/>
    </source>
</evidence>
<dbReference type="AlphaFoldDB" id="A0A6P5WES7"/>
<evidence type="ECO:0000256" key="3">
    <source>
        <dbReference type="ARBA" id="ARBA00022992"/>
    </source>
</evidence>
<dbReference type="InterPro" id="IPR014710">
    <property type="entry name" value="RmlC-like_jellyroll"/>
</dbReference>
<dbReference type="InterPro" id="IPR000595">
    <property type="entry name" value="cNMP-bd_dom"/>
</dbReference>
<feature type="chain" id="PRO_5027954007" evidence="7">
    <location>
        <begin position="21"/>
        <end position="482"/>
    </location>
</feature>
<keyword evidence="9" id="KW-1185">Reference proteome</keyword>
<organism evidence="9 10">
    <name type="scientific">Durio zibethinus</name>
    <name type="common">Durian</name>
    <dbReference type="NCBI Taxonomy" id="66656"/>
    <lineage>
        <taxon>Eukaryota</taxon>
        <taxon>Viridiplantae</taxon>
        <taxon>Streptophyta</taxon>
        <taxon>Embryophyta</taxon>
        <taxon>Tracheophyta</taxon>
        <taxon>Spermatophyta</taxon>
        <taxon>Magnoliopsida</taxon>
        <taxon>eudicotyledons</taxon>
        <taxon>Gunneridae</taxon>
        <taxon>Pentapetalae</taxon>
        <taxon>rosids</taxon>
        <taxon>malvids</taxon>
        <taxon>Malvales</taxon>
        <taxon>Malvaceae</taxon>
        <taxon>Helicteroideae</taxon>
        <taxon>Durio</taxon>
    </lineage>
</organism>
<gene>
    <name evidence="10" type="primary">LOC111274208</name>
</gene>
<keyword evidence="7" id="KW-0732">Signal</keyword>
<dbReference type="GO" id="GO:0030553">
    <property type="term" value="F:cGMP binding"/>
    <property type="evidence" value="ECO:0007669"/>
    <property type="project" value="UniProtKB-KW"/>
</dbReference>
<keyword evidence="5" id="KW-0407">Ion channel</keyword>